<gene>
    <name evidence="15" type="ORF">HMPREF0202_01459</name>
</gene>
<evidence type="ECO:0000256" key="2">
    <source>
        <dbReference type="ARBA" id="ARBA00006434"/>
    </source>
</evidence>
<evidence type="ECO:0000256" key="3">
    <source>
        <dbReference type="ARBA" id="ARBA00022448"/>
    </source>
</evidence>
<evidence type="ECO:0000256" key="9">
    <source>
        <dbReference type="ARBA" id="ARBA00023065"/>
    </source>
</evidence>
<feature type="transmembrane region" description="Helical" evidence="14">
    <location>
        <begin position="464"/>
        <end position="482"/>
    </location>
</feature>
<protein>
    <recommendedName>
        <fullName evidence="14">Sodium/proline symporter</fullName>
    </recommendedName>
    <alternativeName>
        <fullName evidence="14">Proline permease</fullName>
    </alternativeName>
</protein>
<dbReference type="PANTHER" id="PTHR48086">
    <property type="entry name" value="SODIUM/PROLINE SYMPORTER-RELATED"/>
    <property type="match status" value="1"/>
</dbReference>
<dbReference type="Gene3D" id="1.20.1730.10">
    <property type="entry name" value="Sodium/glucose cotransporter"/>
    <property type="match status" value="1"/>
</dbReference>
<feature type="transmembrane region" description="Helical" evidence="14">
    <location>
        <begin position="202"/>
        <end position="221"/>
    </location>
</feature>
<dbReference type="PANTHER" id="PTHR48086:SF3">
    <property type="entry name" value="SODIUM_PROLINE SYMPORTER"/>
    <property type="match status" value="1"/>
</dbReference>
<keyword evidence="7 14" id="KW-1133">Transmembrane helix</keyword>
<comment type="caution">
    <text evidence="15">The sequence shown here is derived from an EMBL/GenBank/DDBJ whole genome shotgun (WGS) entry which is preliminary data.</text>
</comment>
<dbReference type="STRING" id="1319815.HMPREF0202_01459"/>
<evidence type="ECO:0000256" key="13">
    <source>
        <dbReference type="RuleBase" id="RU362091"/>
    </source>
</evidence>
<evidence type="ECO:0000256" key="11">
    <source>
        <dbReference type="ARBA" id="ARBA00023201"/>
    </source>
</evidence>
<dbReference type="NCBIfam" id="TIGR02121">
    <property type="entry name" value="Na_Pro_sym"/>
    <property type="match status" value="1"/>
</dbReference>
<sequence>MSDPFLFLLKIWEEYKMIGVETFITFGAYLLFLIGVGVYFYGKTSSSEDYLIGGRGVGSWVTALSAQASDMSGWLLMGLPGAVYLSGFGQIWVVIGLTVGTYLNWKFIAPKLRVETEIEDTLTLPTFLEKKLKDDKGTIRKVLALGTLFFFTIYSSSGLVAAGKLFESILGIDYKVAVIIGAVTIVVYTFMGGYLASCWTDFFQGGLMFLAIIAVPLAAYYKIGDIETVRQGIELKGISFNIFKQNGENIGILGILSSLAWGLGYFGQPHILVRFMSISDVKELKKSRRIAMIWVIISLIGAIAIGLLGIPLFKNVAELGGDAEKIFIYMIKELFNPWVAGILLAAILSAIMSTIDSQLLVSSTTLTEDFYKYMKKDVSDKEIMWVGRLCVVVIALLALLFALNQNAKVLSLVAYAWGGFGTIFGPAIISVLYFKNVNSKSVLSGILVGMFVFLMWKVLGLDSYMYELLPGFFTNLITVYIVEKVVFKNVVEA</sequence>
<keyword evidence="6 14" id="KW-0769">Symport</keyword>
<dbReference type="GO" id="GO:0015824">
    <property type="term" value="P:proline transport"/>
    <property type="evidence" value="ECO:0007669"/>
    <property type="project" value="UniProtKB-UniRule"/>
</dbReference>
<comment type="similarity">
    <text evidence="2 13">Belongs to the sodium:solute symporter (SSF) (TC 2.A.21) family.</text>
</comment>
<dbReference type="GO" id="GO:0031402">
    <property type="term" value="F:sodium ion binding"/>
    <property type="evidence" value="ECO:0007669"/>
    <property type="project" value="UniProtKB-UniRule"/>
</dbReference>
<dbReference type="GO" id="GO:0015193">
    <property type="term" value="F:L-proline transmembrane transporter activity"/>
    <property type="evidence" value="ECO:0007669"/>
    <property type="project" value="TreeGrafter"/>
</dbReference>
<dbReference type="NCBIfam" id="TIGR00813">
    <property type="entry name" value="sss"/>
    <property type="match status" value="1"/>
</dbReference>
<dbReference type="InterPro" id="IPR011851">
    <property type="entry name" value="Na/Pro_symporter"/>
</dbReference>
<accession>U7VAZ5</accession>
<dbReference type="CDD" id="cd11475">
    <property type="entry name" value="SLC5sbd_PutP"/>
    <property type="match status" value="1"/>
</dbReference>
<keyword evidence="14" id="KW-0029">Amino-acid transport</keyword>
<evidence type="ECO:0000313" key="16">
    <source>
        <dbReference type="Proteomes" id="UP000017081"/>
    </source>
</evidence>
<evidence type="ECO:0000256" key="1">
    <source>
        <dbReference type="ARBA" id="ARBA00004651"/>
    </source>
</evidence>
<keyword evidence="9 14" id="KW-0406">Ion transport</keyword>
<keyword evidence="8 14" id="KW-0915">Sodium</keyword>
<keyword evidence="11 14" id="KW-0739">Sodium transport</keyword>
<dbReference type="EMBL" id="AXZF01000054">
    <property type="protein sequence ID" value="ERT68651.1"/>
    <property type="molecule type" value="Genomic_DNA"/>
</dbReference>
<feature type="transmembrane region" description="Helical" evidence="14">
    <location>
        <begin position="142"/>
        <end position="162"/>
    </location>
</feature>
<feature type="transmembrane region" description="Helical" evidence="14">
    <location>
        <begin position="20"/>
        <end position="41"/>
    </location>
</feature>
<dbReference type="HOGENOM" id="CLU_018808_15_2_0"/>
<dbReference type="PROSITE" id="PS50283">
    <property type="entry name" value="NA_SOLUT_SYMP_3"/>
    <property type="match status" value="1"/>
</dbReference>
<keyword evidence="10 14" id="KW-0472">Membrane</keyword>
<dbReference type="GO" id="GO:0005886">
    <property type="term" value="C:plasma membrane"/>
    <property type="evidence" value="ECO:0007669"/>
    <property type="project" value="UniProtKB-SubCell"/>
</dbReference>
<keyword evidence="5 14" id="KW-0812">Transmembrane</keyword>
<keyword evidence="16" id="KW-1185">Reference proteome</keyword>
<comment type="subcellular location">
    <subcellularLocation>
        <location evidence="1 14">Cell membrane</location>
        <topology evidence="1 14">Multi-pass membrane protein</topology>
    </subcellularLocation>
</comment>
<keyword evidence="4 14" id="KW-1003">Cell membrane</keyword>
<dbReference type="AlphaFoldDB" id="U7VAZ5"/>
<dbReference type="eggNOG" id="COG0591">
    <property type="taxonomic scope" value="Bacteria"/>
</dbReference>
<dbReference type="Proteomes" id="UP000017081">
    <property type="component" value="Unassembled WGS sequence"/>
</dbReference>
<comment type="function">
    <text evidence="14">Catalyzes the sodium-dependent uptake of extracellular L-proline.</text>
</comment>
<evidence type="ECO:0000256" key="4">
    <source>
        <dbReference type="ARBA" id="ARBA00022475"/>
    </source>
</evidence>
<feature type="transmembrane region" description="Helical" evidence="14">
    <location>
        <begin position="441"/>
        <end position="458"/>
    </location>
</feature>
<evidence type="ECO:0000256" key="8">
    <source>
        <dbReference type="ARBA" id="ARBA00023053"/>
    </source>
</evidence>
<feature type="transmembrane region" description="Helical" evidence="14">
    <location>
        <begin position="250"/>
        <end position="268"/>
    </location>
</feature>
<evidence type="ECO:0000313" key="15">
    <source>
        <dbReference type="EMBL" id="ERT68651.1"/>
    </source>
</evidence>
<dbReference type="InterPro" id="IPR050277">
    <property type="entry name" value="Sodium:Solute_Symporter"/>
</dbReference>
<dbReference type="InterPro" id="IPR038377">
    <property type="entry name" value="Na/Glc_symporter_sf"/>
</dbReference>
<dbReference type="GO" id="GO:0005298">
    <property type="term" value="F:proline:sodium symporter activity"/>
    <property type="evidence" value="ECO:0007669"/>
    <property type="project" value="UniProtKB-UniRule"/>
</dbReference>
<comment type="catalytic activity">
    <reaction evidence="12">
        <text>L-proline(in) + Na(+)(in) = L-proline(out) + Na(+)(out)</text>
        <dbReference type="Rhea" id="RHEA:28967"/>
        <dbReference type="ChEBI" id="CHEBI:29101"/>
        <dbReference type="ChEBI" id="CHEBI:60039"/>
    </reaction>
</comment>
<proteinExistence type="inferred from homology"/>
<dbReference type="PATRIC" id="fig|1319815.3.peg.1405"/>
<evidence type="ECO:0000256" key="14">
    <source>
        <dbReference type="RuleBase" id="RU366012"/>
    </source>
</evidence>
<dbReference type="InterPro" id="IPR001734">
    <property type="entry name" value="Na/solute_symporter"/>
</dbReference>
<feature type="transmembrane region" description="Helical" evidence="14">
    <location>
        <begin position="174"/>
        <end position="195"/>
    </location>
</feature>
<feature type="transmembrane region" description="Helical" evidence="14">
    <location>
        <begin position="81"/>
        <end position="103"/>
    </location>
</feature>
<evidence type="ECO:0000256" key="7">
    <source>
        <dbReference type="ARBA" id="ARBA00022989"/>
    </source>
</evidence>
<keyword evidence="3 14" id="KW-0813">Transport</keyword>
<evidence type="ECO:0000256" key="12">
    <source>
        <dbReference type="ARBA" id="ARBA00033708"/>
    </source>
</evidence>
<evidence type="ECO:0000256" key="6">
    <source>
        <dbReference type="ARBA" id="ARBA00022847"/>
    </source>
</evidence>
<evidence type="ECO:0000256" key="10">
    <source>
        <dbReference type="ARBA" id="ARBA00023136"/>
    </source>
</evidence>
<feature type="transmembrane region" description="Helical" evidence="14">
    <location>
        <begin position="338"/>
        <end position="362"/>
    </location>
</feature>
<reference evidence="15 16" key="1">
    <citation type="submission" date="2013-08" db="EMBL/GenBank/DDBJ databases">
        <authorList>
            <person name="Weinstock G."/>
            <person name="Sodergren E."/>
            <person name="Wylie T."/>
            <person name="Fulton L."/>
            <person name="Fulton R."/>
            <person name="Fronick C."/>
            <person name="O'Laughlin M."/>
            <person name="Godfrey J."/>
            <person name="Miner T."/>
            <person name="Herter B."/>
            <person name="Appelbaum E."/>
            <person name="Cordes M."/>
            <person name="Lek S."/>
            <person name="Wollam A."/>
            <person name="Pepin K.H."/>
            <person name="Palsikar V.B."/>
            <person name="Mitreva M."/>
            <person name="Wilson R.K."/>
        </authorList>
    </citation>
    <scope>NUCLEOTIDE SEQUENCE [LARGE SCALE GENOMIC DNA]</scope>
    <source>
        <strain evidence="15 16">ATCC BAA-474</strain>
    </source>
</reference>
<dbReference type="Pfam" id="PF00474">
    <property type="entry name" value="SSF"/>
    <property type="match status" value="1"/>
</dbReference>
<feature type="transmembrane region" description="Helical" evidence="14">
    <location>
        <begin position="415"/>
        <end position="434"/>
    </location>
</feature>
<organism evidence="15 16">
    <name type="scientific">Cetobacterium somerae ATCC BAA-474</name>
    <dbReference type="NCBI Taxonomy" id="1319815"/>
    <lineage>
        <taxon>Bacteria</taxon>
        <taxon>Fusobacteriati</taxon>
        <taxon>Fusobacteriota</taxon>
        <taxon>Fusobacteriia</taxon>
        <taxon>Fusobacteriales</taxon>
        <taxon>Fusobacteriaceae</taxon>
        <taxon>Cetobacterium</taxon>
    </lineage>
</organism>
<feature type="transmembrane region" description="Helical" evidence="14">
    <location>
        <begin position="289"/>
        <end position="313"/>
    </location>
</feature>
<evidence type="ECO:0000256" key="5">
    <source>
        <dbReference type="ARBA" id="ARBA00022692"/>
    </source>
</evidence>
<feature type="transmembrane region" description="Helical" evidence="14">
    <location>
        <begin position="383"/>
        <end position="403"/>
    </location>
</feature>
<name>U7VAZ5_9FUSO</name>